<dbReference type="EMBL" id="JBHUMZ010000021">
    <property type="protein sequence ID" value="MFD2638995.1"/>
    <property type="molecule type" value="Genomic_DNA"/>
</dbReference>
<reference evidence="9" key="1">
    <citation type="journal article" date="2019" name="Int. J. Syst. Evol. Microbiol.">
        <title>The Global Catalogue of Microorganisms (GCM) 10K type strain sequencing project: providing services to taxonomists for standard genome sequencing and annotation.</title>
        <authorList>
            <consortium name="The Broad Institute Genomics Platform"/>
            <consortium name="The Broad Institute Genome Sequencing Center for Infectious Disease"/>
            <person name="Wu L."/>
            <person name="Ma J."/>
        </authorList>
    </citation>
    <scope>NUCLEOTIDE SEQUENCE [LARGE SCALE GENOMIC DNA]</scope>
    <source>
        <strain evidence="9">TISTR 1571</strain>
    </source>
</reference>
<evidence type="ECO:0000256" key="2">
    <source>
        <dbReference type="ARBA" id="ARBA00022490"/>
    </source>
</evidence>
<evidence type="ECO:0000256" key="5">
    <source>
        <dbReference type="ARBA" id="ARBA00093765"/>
    </source>
</evidence>
<dbReference type="Proteomes" id="UP001597452">
    <property type="component" value="Unassembled WGS sequence"/>
</dbReference>
<dbReference type="RefSeq" id="WP_377328779.1">
    <property type="nucleotide sequence ID" value="NZ_JBHUMZ010000021.1"/>
</dbReference>
<evidence type="ECO:0000256" key="1">
    <source>
        <dbReference type="ARBA" id="ARBA00004514"/>
    </source>
</evidence>
<keyword evidence="3" id="KW-1005">Bacterial flagellum biogenesis</keyword>
<sequence length="116" mass="13760">MSEVKELFSITQQMVHKFRRSNHSDREELIKVFENFVENRDRLMKDIDPPYTDEEKQLGQEIIKLDEELKVLVIKYLGSIQQDISVMSKKKLSNKKYINPYASLYGIDGSYIDKRN</sequence>
<keyword evidence="9" id="KW-1185">Reference proteome</keyword>
<evidence type="ECO:0000256" key="4">
    <source>
        <dbReference type="ARBA" id="ARBA00023186"/>
    </source>
</evidence>
<name>A0ABW5QBI8_9BACI</name>
<keyword evidence="8" id="KW-0966">Cell projection</keyword>
<evidence type="ECO:0000256" key="3">
    <source>
        <dbReference type="ARBA" id="ARBA00022795"/>
    </source>
</evidence>
<protein>
    <recommendedName>
        <fullName evidence="7">Flagellar protein FliT</fullName>
    </recommendedName>
</protein>
<evidence type="ECO:0000256" key="7">
    <source>
        <dbReference type="ARBA" id="ARBA00093797"/>
    </source>
</evidence>
<comment type="function">
    <text evidence="5">May act as an export chaperone for the filament capping protein FliD.</text>
</comment>
<keyword evidence="4" id="KW-0143">Chaperone</keyword>
<accession>A0ABW5QBI8</accession>
<dbReference type="InterPro" id="IPR008622">
    <property type="entry name" value="FliT"/>
</dbReference>
<organism evidence="8 9">
    <name type="scientific">Piscibacillus salipiscarius</name>
    <dbReference type="NCBI Taxonomy" id="299480"/>
    <lineage>
        <taxon>Bacteria</taxon>
        <taxon>Bacillati</taxon>
        <taxon>Bacillota</taxon>
        <taxon>Bacilli</taxon>
        <taxon>Bacillales</taxon>
        <taxon>Bacillaceae</taxon>
        <taxon>Piscibacillus</taxon>
    </lineage>
</organism>
<comment type="similarity">
    <text evidence="6">Belongs to the bacillales FliT family.</text>
</comment>
<evidence type="ECO:0000256" key="6">
    <source>
        <dbReference type="ARBA" id="ARBA00093785"/>
    </source>
</evidence>
<keyword evidence="8" id="KW-0282">Flagellum</keyword>
<gene>
    <name evidence="8" type="ORF">ACFSW4_08990</name>
</gene>
<proteinExistence type="inferred from homology"/>
<comment type="subcellular location">
    <subcellularLocation>
        <location evidence="1">Cytoplasm</location>
        <location evidence="1">Cytosol</location>
    </subcellularLocation>
</comment>
<dbReference type="Pfam" id="PF05400">
    <property type="entry name" value="FliT"/>
    <property type="match status" value="1"/>
</dbReference>
<keyword evidence="2" id="KW-0963">Cytoplasm</keyword>
<keyword evidence="8" id="KW-0969">Cilium</keyword>
<evidence type="ECO:0000313" key="8">
    <source>
        <dbReference type="EMBL" id="MFD2638995.1"/>
    </source>
</evidence>
<evidence type="ECO:0000313" key="9">
    <source>
        <dbReference type="Proteomes" id="UP001597452"/>
    </source>
</evidence>
<comment type="caution">
    <text evidence="8">The sequence shown here is derived from an EMBL/GenBank/DDBJ whole genome shotgun (WGS) entry which is preliminary data.</text>
</comment>